<protein>
    <submittedName>
        <fullName evidence="2">ROK family protein</fullName>
    </submittedName>
</protein>
<organism evidence="2 3">
    <name type="scientific">Catenulispora yoronensis</name>
    <dbReference type="NCBI Taxonomy" id="450799"/>
    <lineage>
        <taxon>Bacteria</taxon>
        <taxon>Bacillati</taxon>
        <taxon>Actinomycetota</taxon>
        <taxon>Actinomycetes</taxon>
        <taxon>Catenulisporales</taxon>
        <taxon>Catenulisporaceae</taxon>
        <taxon>Catenulispora</taxon>
    </lineage>
</organism>
<reference evidence="2 3" key="1">
    <citation type="journal article" date="2019" name="Int. J. Syst. Evol. Microbiol.">
        <title>The Global Catalogue of Microorganisms (GCM) 10K type strain sequencing project: providing services to taxonomists for standard genome sequencing and annotation.</title>
        <authorList>
            <consortium name="The Broad Institute Genomics Platform"/>
            <consortium name="The Broad Institute Genome Sequencing Center for Infectious Disease"/>
            <person name="Wu L."/>
            <person name="Ma J."/>
        </authorList>
    </citation>
    <scope>NUCLEOTIDE SEQUENCE [LARGE SCALE GENOMIC DNA]</scope>
    <source>
        <strain evidence="2 3">JCM 16014</strain>
    </source>
</reference>
<dbReference type="PANTHER" id="PTHR18964">
    <property type="entry name" value="ROK (REPRESSOR, ORF, KINASE) FAMILY"/>
    <property type="match status" value="1"/>
</dbReference>
<sequence>MTGVNDAVSEVAVMDVGGTHVTAARVDVRDWVVGGSDGRSFREPLDGDGSAEEIIATLVRCASRLTVEAGTHWAVAVPGPFDYERGIGRYAGVGKFDALNGVDLGSALLTELPGAAGVSFHNDADAFLAGEWRAGAASGHARAMGITLGTGVGSSFLRDGTTVHDGPGVPPEGRVDSLLYGGRPIEEVVSRRAIRRAYARAGHAGLDLGASADPGVGAGVDPGALIDVREIAERARGGERLAAEVFAHAFRVLGTVLAPCVEAFEPTVLVVGGSIAASWDLVAGPLREGLAAHAPNPSTAATRVLQPARHPSDAPLLGAAYLAQTAGRPTLA</sequence>
<name>A0ABN2VCP6_9ACTN</name>
<accession>A0ABN2VCP6</accession>
<proteinExistence type="inferred from homology"/>
<evidence type="ECO:0000313" key="2">
    <source>
        <dbReference type="EMBL" id="GAA2056655.1"/>
    </source>
</evidence>
<keyword evidence="3" id="KW-1185">Reference proteome</keyword>
<dbReference type="InterPro" id="IPR000600">
    <property type="entry name" value="ROK"/>
</dbReference>
<dbReference type="EMBL" id="BAAAQN010000065">
    <property type="protein sequence ID" value="GAA2056655.1"/>
    <property type="molecule type" value="Genomic_DNA"/>
</dbReference>
<comment type="caution">
    <text evidence="2">The sequence shown here is derived from an EMBL/GenBank/DDBJ whole genome shotgun (WGS) entry which is preliminary data.</text>
</comment>
<gene>
    <name evidence="2" type="ORF">GCM10009839_77300</name>
</gene>
<comment type="similarity">
    <text evidence="1">Belongs to the ROK (NagC/XylR) family.</text>
</comment>
<evidence type="ECO:0000313" key="3">
    <source>
        <dbReference type="Proteomes" id="UP001500751"/>
    </source>
</evidence>
<dbReference type="PANTHER" id="PTHR18964:SF169">
    <property type="entry name" value="N-ACETYLMANNOSAMINE KINASE"/>
    <property type="match status" value="1"/>
</dbReference>
<dbReference type="InterPro" id="IPR043129">
    <property type="entry name" value="ATPase_NBD"/>
</dbReference>
<dbReference type="CDD" id="cd23763">
    <property type="entry name" value="ASKHA_ATPase_ROK"/>
    <property type="match status" value="1"/>
</dbReference>
<dbReference type="Pfam" id="PF00480">
    <property type="entry name" value="ROK"/>
    <property type="match status" value="1"/>
</dbReference>
<dbReference type="SUPFAM" id="SSF53067">
    <property type="entry name" value="Actin-like ATPase domain"/>
    <property type="match status" value="1"/>
</dbReference>
<dbReference type="Gene3D" id="3.30.420.40">
    <property type="match status" value="2"/>
</dbReference>
<evidence type="ECO:0000256" key="1">
    <source>
        <dbReference type="ARBA" id="ARBA00006479"/>
    </source>
</evidence>
<dbReference type="Proteomes" id="UP001500751">
    <property type="component" value="Unassembled WGS sequence"/>
</dbReference>